<dbReference type="EMBL" id="CP032094">
    <property type="protein sequence ID" value="AXY02669.1"/>
    <property type="molecule type" value="Genomic_DNA"/>
</dbReference>
<name>A0ABN5PHH7_9VIBR</name>
<reference evidence="2 3" key="1">
    <citation type="submission" date="2018-08" db="EMBL/GenBank/DDBJ databases">
        <title>Genomic taxonomy of the Vibrionaceae family.</title>
        <authorList>
            <person name="Gomez-Gil B."/>
            <person name="Tanaka M."/>
            <person name="Sawabe T."/>
            <person name="Enciso-Ibarra K."/>
        </authorList>
    </citation>
    <scope>NUCLEOTIDE SEQUENCE [LARGE SCALE GENOMIC DNA]</scope>
    <source>
        <strain evidence="2 3">CAIM 1831</strain>
    </source>
</reference>
<protein>
    <submittedName>
        <fullName evidence="2">Uncharacterized protein</fullName>
    </submittedName>
</protein>
<proteinExistence type="predicted"/>
<evidence type="ECO:0000313" key="2">
    <source>
        <dbReference type="EMBL" id="AXY02669.1"/>
    </source>
</evidence>
<sequence>MLVNAMKQPSGLACGEASAQKSSVTAANGFNQQNTTESFNLQSVFAPLTPSFEHAEPASTEQQSAQGEKAIDSSSSMALTHTLTQVSTDISKDTTLDMLSSQHAASFGSSTALHNEHRIGRDLSSSMAAQIPSITSRESAAFSGTFTSSSVSPSAMAGIEATSAHTQPNQTPAAIQLVTTQAPTMQSMVSEVAPHFPDRVFHSHQT</sequence>
<keyword evidence="3" id="KW-1185">Reference proteome</keyword>
<evidence type="ECO:0000313" key="3">
    <source>
        <dbReference type="Proteomes" id="UP000262832"/>
    </source>
</evidence>
<accession>A0ABN5PHH7</accession>
<dbReference type="Proteomes" id="UP000262832">
    <property type="component" value="Chromosome II"/>
</dbReference>
<feature type="compositionally biased region" description="Polar residues" evidence="1">
    <location>
        <begin position="59"/>
        <end position="77"/>
    </location>
</feature>
<evidence type="ECO:0000256" key="1">
    <source>
        <dbReference type="SAM" id="MobiDB-lite"/>
    </source>
</evidence>
<organism evidence="2 3">
    <name type="scientific">Vibrio alfacsensis</name>
    <dbReference type="NCBI Taxonomy" id="1074311"/>
    <lineage>
        <taxon>Bacteria</taxon>
        <taxon>Pseudomonadati</taxon>
        <taxon>Pseudomonadota</taxon>
        <taxon>Gammaproteobacteria</taxon>
        <taxon>Vibrionales</taxon>
        <taxon>Vibrionaceae</taxon>
        <taxon>Vibrio</taxon>
    </lineage>
</organism>
<gene>
    <name evidence="2" type="ORF">D1115_16750</name>
</gene>
<feature type="region of interest" description="Disordered" evidence="1">
    <location>
        <begin position="56"/>
        <end position="77"/>
    </location>
</feature>